<keyword evidence="2" id="KW-1185">Reference proteome</keyword>
<comment type="caution">
    <text evidence="1">The sequence shown here is derived from an EMBL/GenBank/DDBJ whole genome shotgun (WGS) entry which is preliminary data.</text>
</comment>
<evidence type="ECO:0000313" key="2">
    <source>
        <dbReference type="Proteomes" id="UP001595530"/>
    </source>
</evidence>
<dbReference type="SUPFAM" id="SSF158855">
    <property type="entry name" value="Lipase chaperone-like"/>
    <property type="match status" value="1"/>
</dbReference>
<organism evidence="1 2">
    <name type="scientific">Undibacterium arcticum</name>
    <dbReference type="NCBI Taxonomy" id="1762892"/>
    <lineage>
        <taxon>Bacteria</taxon>
        <taxon>Pseudomonadati</taxon>
        <taxon>Pseudomonadota</taxon>
        <taxon>Betaproteobacteria</taxon>
        <taxon>Burkholderiales</taxon>
        <taxon>Oxalobacteraceae</taxon>
        <taxon>Undibacterium</taxon>
    </lineage>
</organism>
<evidence type="ECO:0000313" key="1">
    <source>
        <dbReference type="EMBL" id="MFC3109793.1"/>
    </source>
</evidence>
<proteinExistence type="predicted"/>
<dbReference type="RefSeq" id="WP_390322315.1">
    <property type="nucleotide sequence ID" value="NZ_JBHRTP010000055.1"/>
</dbReference>
<evidence type="ECO:0008006" key="3">
    <source>
        <dbReference type="Google" id="ProtNLM"/>
    </source>
</evidence>
<dbReference type="Proteomes" id="UP001595530">
    <property type="component" value="Unassembled WGS sequence"/>
</dbReference>
<sequence>MPILIINRRLVVLACAAIIIGIALYARQPDAEPSTTAVTEVPAAPVARYGPGAWTEPTRPPSIQAGSEYGTAPPAGLAAAADQQLVVNLALRDVFDHFLLSGPDGDSASRQSELIAYLRSKLPARACDEAAPILQHYLAYMTAHDNLLARQQLAAPVAGTTMSPQDIGRMNTWVEQRARLRQNMLGPDVARAWYQDEEMQLQQILADLQQRNDGTAPGDASAQERDGNAMHNMHIYGVNQAARLERQRQEAIDKARQSFATRAREEREWSIRYANFRHAAELIMRQDGISAVERQTRVETLRAQFFASDAERLRSMGMGI</sequence>
<gene>
    <name evidence="1" type="ORF">ACFOFO_17795</name>
</gene>
<dbReference type="EMBL" id="JBHRTP010000055">
    <property type="protein sequence ID" value="MFC3109793.1"/>
    <property type="molecule type" value="Genomic_DNA"/>
</dbReference>
<reference evidence="2" key="1">
    <citation type="journal article" date="2019" name="Int. J. Syst. Evol. Microbiol.">
        <title>The Global Catalogue of Microorganisms (GCM) 10K type strain sequencing project: providing services to taxonomists for standard genome sequencing and annotation.</title>
        <authorList>
            <consortium name="The Broad Institute Genomics Platform"/>
            <consortium name="The Broad Institute Genome Sequencing Center for Infectious Disease"/>
            <person name="Wu L."/>
            <person name="Ma J."/>
        </authorList>
    </citation>
    <scope>NUCLEOTIDE SEQUENCE [LARGE SCALE GENOMIC DNA]</scope>
    <source>
        <strain evidence="2">KCTC 42986</strain>
    </source>
</reference>
<name>A0ABV7F3Y2_9BURK</name>
<protein>
    <recommendedName>
        <fullName evidence="3">Lipase modulator</fullName>
    </recommendedName>
</protein>
<accession>A0ABV7F3Y2</accession>